<evidence type="ECO:0008006" key="5">
    <source>
        <dbReference type="Google" id="ProtNLM"/>
    </source>
</evidence>
<accession>A0ABW5NJU7</accession>
<feature type="region of interest" description="Disordered" evidence="1">
    <location>
        <begin position="197"/>
        <end position="225"/>
    </location>
</feature>
<dbReference type="EMBL" id="JBHUMA010000006">
    <property type="protein sequence ID" value="MFD2599134.1"/>
    <property type="molecule type" value="Genomic_DNA"/>
</dbReference>
<dbReference type="RefSeq" id="WP_380869260.1">
    <property type="nucleotide sequence ID" value="NZ_JBHUMA010000006.1"/>
</dbReference>
<keyword evidence="2" id="KW-0732">Signal</keyword>
<keyword evidence="4" id="KW-1185">Reference proteome</keyword>
<feature type="chain" id="PRO_5045655245" description="Auto-transporter adhesin head GIN domain-containing protein" evidence="2">
    <location>
        <begin position="29"/>
        <end position="225"/>
    </location>
</feature>
<comment type="caution">
    <text evidence="3">The sequence shown here is derived from an EMBL/GenBank/DDBJ whole genome shotgun (WGS) entry which is preliminary data.</text>
</comment>
<evidence type="ECO:0000256" key="1">
    <source>
        <dbReference type="SAM" id="MobiDB-lite"/>
    </source>
</evidence>
<proteinExistence type="predicted"/>
<evidence type="ECO:0000313" key="4">
    <source>
        <dbReference type="Proteomes" id="UP001597393"/>
    </source>
</evidence>
<organism evidence="3 4">
    <name type="scientific">Sphingobacterium corticis</name>
    <dbReference type="NCBI Taxonomy" id="1812823"/>
    <lineage>
        <taxon>Bacteria</taxon>
        <taxon>Pseudomonadati</taxon>
        <taxon>Bacteroidota</taxon>
        <taxon>Sphingobacteriia</taxon>
        <taxon>Sphingobacteriales</taxon>
        <taxon>Sphingobacteriaceae</taxon>
        <taxon>Sphingobacterium</taxon>
    </lineage>
</organism>
<evidence type="ECO:0000256" key="2">
    <source>
        <dbReference type="SAM" id="SignalP"/>
    </source>
</evidence>
<sequence>MKSSSKIVYMTALLIASLFFGHLTSAFAQDSTRTERIGTLQLSKKKKEVFRNQGRDSTLTLEIDTLILKDRASLQFYNLKDVKLKVGYAEIGKDVVISGMGSKNNASNFDIDIHFAKLESMYILARGMDAMNGTRTNPNGDGGNVKIHYSSAGLTPQQEDKKSKNYLAIDASAGGRRVNPPTDIAIVMSRIGMGGPRMGGIPQGQVYSGSPGTEGKVTVESSDKN</sequence>
<reference evidence="4" key="1">
    <citation type="journal article" date="2019" name="Int. J. Syst. Evol. Microbiol.">
        <title>The Global Catalogue of Microorganisms (GCM) 10K type strain sequencing project: providing services to taxonomists for standard genome sequencing and annotation.</title>
        <authorList>
            <consortium name="The Broad Institute Genomics Platform"/>
            <consortium name="The Broad Institute Genome Sequencing Center for Infectious Disease"/>
            <person name="Wu L."/>
            <person name="Ma J."/>
        </authorList>
    </citation>
    <scope>NUCLEOTIDE SEQUENCE [LARGE SCALE GENOMIC DNA]</scope>
    <source>
        <strain evidence="4">KCTC 42248</strain>
    </source>
</reference>
<feature type="signal peptide" evidence="2">
    <location>
        <begin position="1"/>
        <end position="28"/>
    </location>
</feature>
<protein>
    <recommendedName>
        <fullName evidence="5">Auto-transporter adhesin head GIN domain-containing protein</fullName>
    </recommendedName>
</protein>
<dbReference type="Proteomes" id="UP001597393">
    <property type="component" value="Unassembled WGS sequence"/>
</dbReference>
<evidence type="ECO:0000313" key="3">
    <source>
        <dbReference type="EMBL" id="MFD2599134.1"/>
    </source>
</evidence>
<gene>
    <name evidence="3" type="ORF">ACFSQ3_09225</name>
</gene>
<name>A0ABW5NJU7_9SPHI</name>